<evidence type="ECO:0008006" key="2">
    <source>
        <dbReference type="Google" id="ProtNLM"/>
    </source>
</evidence>
<organism evidence="1">
    <name type="scientific">marine sediment metagenome</name>
    <dbReference type="NCBI Taxonomy" id="412755"/>
    <lineage>
        <taxon>unclassified sequences</taxon>
        <taxon>metagenomes</taxon>
        <taxon>ecological metagenomes</taxon>
    </lineage>
</organism>
<reference evidence="1" key="1">
    <citation type="journal article" date="2015" name="Nature">
        <title>Complex archaea that bridge the gap between prokaryotes and eukaryotes.</title>
        <authorList>
            <person name="Spang A."/>
            <person name="Saw J.H."/>
            <person name="Jorgensen S.L."/>
            <person name="Zaremba-Niedzwiedzka K."/>
            <person name="Martijn J."/>
            <person name="Lind A.E."/>
            <person name="van Eijk R."/>
            <person name="Schleper C."/>
            <person name="Guy L."/>
            <person name="Ettema T.J."/>
        </authorList>
    </citation>
    <scope>NUCLEOTIDE SEQUENCE</scope>
</reference>
<gene>
    <name evidence="1" type="ORF">LCGC14_2723350</name>
</gene>
<comment type="caution">
    <text evidence="1">The sequence shown here is derived from an EMBL/GenBank/DDBJ whole genome shotgun (WGS) entry which is preliminary data.</text>
</comment>
<dbReference type="AlphaFoldDB" id="A0A0F8Z9L4"/>
<dbReference type="Gene3D" id="3.30.1050.10">
    <property type="entry name" value="SCP2 sterol-binding domain"/>
    <property type="match status" value="1"/>
</dbReference>
<evidence type="ECO:0000313" key="1">
    <source>
        <dbReference type="EMBL" id="KKK90403.1"/>
    </source>
</evidence>
<dbReference type="EMBL" id="LAZR01049118">
    <property type="protein sequence ID" value="KKK90403.1"/>
    <property type="molecule type" value="Genomic_DNA"/>
</dbReference>
<protein>
    <recommendedName>
        <fullName evidence="2">SCP2 domain-containing protein</fullName>
    </recommendedName>
</protein>
<accession>A0A0F8Z9L4</accession>
<proteinExistence type="predicted"/>
<name>A0A0F8Z9L4_9ZZZZ</name>
<dbReference type="InterPro" id="IPR036527">
    <property type="entry name" value="SCP2_sterol-bd_dom_sf"/>
</dbReference>
<sequence>MARFLSDEWFSRTEELTKAAGDSETARAMKAVVVNLTILSGTREIEMCLDRGIIRKGHTSPADVQKSMSADYAYKLLVAGDWSIGMKGYIAHKIKVSGNMKKLIPLQLYKPSADQENLRTEIEKITEQE</sequence>